<gene>
    <name evidence="1" type="ORF">Tci_859661</name>
</gene>
<dbReference type="AlphaFoldDB" id="A0A699RWS7"/>
<dbReference type="EMBL" id="BKCJ011111560">
    <property type="protein sequence ID" value="GFC87691.1"/>
    <property type="molecule type" value="Genomic_DNA"/>
</dbReference>
<comment type="caution">
    <text evidence="1">The sequence shown here is derived from an EMBL/GenBank/DDBJ whole genome shotgun (WGS) entry which is preliminary data.</text>
</comment>
<organism evidence="1">
    <name type="scientific">Tanacetum cinerariifolium</name>
    <name type="common">Dalmatian daisy</name>
    <name type="synonym">Chrysanthemum cinerariifolium</name>
    <dbReference type="NCBI Taxonomy" id="118510"/>
    <lineage>
        <taxon>Eukaryota</taxon>
        <taxon>Viridiplantae</taxon>
        <taxon>Streptophyta</taxon>
        <taxon>Embryophyta</taxon>
        <taxon>Tracheophyta</taxon>
        <taxon>Spermatophyta</taxon>
        <taxon>Magnoliopsida</taxon>
        <taxon>eudicotyledons</taxon>
        <taxon>Gunneridae</taxon>
        <taxon>Pentapetalae</taxon>
        <taxon>asterids</taxon>
        <taxon>campanulids</taxon>
        <taxon>Asterales</taxon>
        <taxon>Asteraceae</taxon>
        <taxon>Asteroideae</taxon>
        <taxon>Anthemideae</taxon>
        <taxon>Anthemidinae</taxon>
        <taxon>Tanacetum</taxon>
    </lineage>
</organism>
<name>A0A699RWS7_TANCI</name>
<accession>A0A699RWS7</accession>
<evidence type="ECO:0000313" key="1">
    <source>
        <dbReference type="EMBL" id="GFC87691.1"/>
    </source>
</evidence>
<reference evidence="1" key="1">
    <citation type="journal article" date="2019" name="Sci. Rep.">
        <title>Draft genome of Tanacetum cinerariifolium, the natural source of mosquito coil.</title>
        <authorList>
            <person name="Yamashiro T."/>
            <person name="Shiraishi A."/>
            <person name="Satake H."/>
            <person name="Nakayama K."/>
        </authorList>
    </citation>
    <scope>NUCLEOTIDE SEQUENCE</scope>
</reference>
<proteinExistence type="predicted"/>
<protein>
    <submittedName>
        <fullName evidence="1">Uncharacterized protein</fullName>
    </submittedName>
</protein>
<sequence>MDCPLKEEGKTLEEAYYTQFGVPFPQVERSLPSLIETNPRDHVKSITTTEEAKTLKEDDKMPLIELSRAIIPFLGV</sequence>